<protein>
    <recommendedName>
        <fullName evidence="2">RabBD domain-containing protein</fullName>
    </recommendedName>
</protein>
<dbReference type="InterPro" id="IPR011011">
    <property type="entry name" value="Znf_FYVE_PHD"/>
</dbReference>
<proteinExistence type="predicted"/>
<feature type="region of interest" description="Disordered" evidence="1">
    <location>
        <begin position="282"/>
        <end position="301"/>
    </location>
</feature>
<dbReference type="InterPro" id="IPR013083">
    <property type="entry name" value="Znf_RING/FYVE/PHD"/>
</dbReference>
<dbReference type="RefSeq" id="XP_066915418.1">
    <property type="nucleotide sequence ID" value="XM_067059317.1"/>
</dbReference>
<dbReference type="GO" id="GO:0003779">
    <property type="term" value="F:actin binding"/>
    <property type="evidence" value="ECO:0007669"/>
    <property type="project" value="TreeGrafter"/>
</dbReference>
<name>A0A7M5X4T2_9CNID</name>
<feature type="domain" description="RabBD" evidence="2">
    <location>
        <begin position="47"/>
        <end position="179"/>
    </location>
</feature>
<dbReference type="Gene3D" id="3.30.40.10">
    <property type="entry name" value="Zinc/RING finger domain, C3HC4 (zinc finger)"/>
    <property type="match status" value="1"/>
</dbReference>
<dbReference type="PANTHER" id="PTHR14555:SF3">
    <property type="entry name" value="RABBD DOMAIN-CONTAINING PROTEIN"/>
    <property type="match status" value="1"/>
</dbReference>
<dbReference type="GO" id="GO:0030864">
    <property type="term" value="C:cortical actin cytoskeleton"/>
    <property type="evidence" value="ECO:0007669"/>
    <property type="project" value="TreeGrafter"/>
</dbReference>
<dbReference type="Proteomes" id="UP000594262">
    <property type="component" value="Unplaced"/>
</dbReference>
<dbReference type="InterPro" id="IPR041282">
    <property type="entry name" value="FYVE_2"/>
</dbReference>
<dbReference type="InterPro" id="IPR051745">
    <property type="entry name" value="Intracell_Transport_Effector"/>
</dbReference>
<accession>A0A7M5X4T2</accession>
<dbReference type="EnsemblMetazoa" id="CLYHEMT017495.1">
    <property type="protein sequence ID" value="CLYHEMP017495.1"/>
    <property type="gene ID" value="CLYHEMG017495"/>
</dbReference>
<dbReference type="PANTHER" id="PTHR14555">
    <property type="entry name" value="MYELIN-ASSOCIATED OLIGODENDROCYTIC BASIC PROTEIN MOBP -RELATED"/>
    <property type="match status" value="1"/>
</dbReference>
<dbReference type="GO" id="GO:0006886">
    <property type="term" value="P:intracellular protein transport"/>
    <property type="evidence" value="ECO:0007669"/>
    <property type="project" value="InterPro"/>
</dbReference>
<dbReference type="GO" id="GO:0017022">
    <property type="term" value="F:myosin binding"/>
    <property type="evidence" value="ECO:0007669"/>
    <property type="project" value="TreeGrafter"/>
</dbReference>
<sequence length="380" mass="44846">MREKLKNMMLFSEKERLLNTSKWVMKVKPQIIRSEEEDTMVAPYGRQVDVSKLTDEECSQILNVISKDILLRKSEKERITYVNKKFEDFRRSIRLANQAQKKRIPFDDYCLICGKHLFTFICLLNLGEECISCEHQCCSTCRKVLILEGDNWADRCYICKLCLEKRKCKRKTFEWFHELVDKRFKRFGSAKILRAVYKQRTTIEPRVITLLAHCRELQPTRRMSLTSMQKRYSISYSKDDEKVTYTDTYENKTENADSGTELRSYPPIRRQKYHSESELTEMLSMTQKPKSESVGHRRKSSLNEDDFIRRTSILDEDARLDSGYNDSEKQALLAQPQKSVPKRKLSAHVQPESVKPIIMEDKEQEDLDIVENKEFSKVTL</sequence>
<organism evidence="3 4">
    <name type="scientific">Clytia hemisphaerica</name>
    <dbReference type="NCBI Taxonomy" id="252671"/>
    <lineage>
        <taxon>Eukaryota</taxon>
        <taxon>Metazoa</taxon>
        <taxon>Cnidaria</taxon>
        <taxon>Hydrozoa</taxon>
        <taxon>Hydroidolina</taxon>
        <taxon>Leptothecata</taxon>
        <taxon>Obeliida</taxon>
        <taxon>Clytiidae</taxon>
        <taxon>Clytia</taxon>
    </lineage>
</organism>
<dbReference type="GeneID" id="136802573"/>
<dbReference type="SUPFAM" id="SSF57903">
    <property type="entry name" value="FYVE/PHD zinc finger"/>
    <property type="match status" value="1"/>
</dbReference>
<evidence type="ECO:0000313" key="4">
    <source>
        <dbReference type="Proteomes" id="UP000594262"/>
    </source>
</evidence>
<reference evidence="3" key="1">
    <citation type="submission" date="2021-01" db="UniProtKB">
        <authorList>
            <consortium name="EnsemblMetazoa"/>
        </authorList>
    </citation>
    <scope>IDENTIFICATION</scope>
</reference>
<evidence type="ECO:0000256" key="1">
    <source>
        <dbReference type="SAM" id="MobiDB-lite"/>
    </source>
</evidence>
<dbReference type="Pfam" id="PF02318">
    <property type="entry name" value="FYVE_2"/>
    <property type="match status" value="1"/>
</dbReference>
<dbReference type="GO" id="GO:0031267">
    <property type="term" value="F:small GTPase binding"/>
    <property type="evidence" value="ECO:0007669"/>
    <property type="project" value="InterPro"/>
</dbReference>
<dbReference type="InterPro" id="IPR010911">
    <property type="entry name" value="Rab_BD"/>
</dbReference>
<dbReference type="AlphaFoldDB" id="A0A7M5X4T2"/>
<evidence type="ECO:0000259" key="2">
    <source>
        <dbReference type="PROSITE" id="PS50916"/>
    </source>
</evidence>
<dbReference type="OrthoDB" id="10072397at2759"/>
<keyword evidence="4" id="KW-1185">Reference proteome</keyword>
<dbReference type="PROSITE" id="PS50916">
    <property type="entry name" value="RABBD"/>
    <property type="match status" value="1"/>
</dbReference>
<evidence type="ECO:0000313" key="3">
    <source>
        <dbReference type="EnsemblMetazoa" id="CLYHEMP017495.1"/>
    </source>
</evidence>